<organism evidence="2 3">
    <name type="scientific">Triparma retinervis</name>
    <dbReference type="NCBI Taxonomy" id="2557542"/>
    <lineage>
        <taxon>Eukaryota</taxon>
        <taxon>Sar</taxon>
        <taxon>Stramenopiles</taxon>
        <taxon>Ochrophyta</taxon>
        <taxon>Bolidophyceae</taxon>
        <taxon>Parmales</taxon>
        <taxon>Triparmaceae</taxon>
        <taxon>Triparma</taxon>
    </lineage>
</organism>
<name>A0A9W7A6K5_9STRA</name>
<feature type="transmembrane region" description="Helical" evidence="1">
    <location>
        <begin position="127"/>
        <end position="152"/>
    </location>
</feature>
<dbReference type="EMBL" id="BRXZ01001116">
    <property type="protein sequence ID" value="GMH62844.1"/>
    <property type="molecule type" value="Genomic_DNA"/>
</dbReference>
<keyword evidence="1" id="KW-0812">Transmembrane</keyword>
<evidence type="ECO:0000256" key="1">
    <source>
        <dbReference type="SAM" id="Phobius"/>
    </source>
</evidence>
<keyword evidence="1" id="KW-1133">Transmembrane helix</keyword>
<feature type="transmembrane region" description="Helical" evidence="1">
    <location>
        <begin position="52"/>
        <end position="70"/>
    </location>
</feature>
<keyword evidence="3" id="KW-1185">Reference proteome</keyword>
<evidence type="ECO:0000313" key="3">
    <source>
        <dbReference type="Proteomes" id="UP001165082"/>
    </source>
</evidence>
<feature type="transmembrane region" description="Helical" evidence="1">
    <location>
        <begin position="164"/>
        <end position="189"/>
    </location>
</feature>
<sequence>MVKANGMSPSPFWQPSTPGERLLALCYKSAFLALLLWGYLNCTSSLDRAGSVGVAVVFIVIELTWTTIAHEDPKTGSVSVKGWQGKFGHSSFAQFWSNVVWGSMLLFRYREVIGLFGLEEGWARSALFVFMFPFSVWWLEIVEGYILIFLFGKNVAWEYKGKAAYFHGTITIEYFVPWLGLGAAIELLWDSLILDLIKEGRCSGQS</sequence>
<protein>
    <submittedName>
        <fullName evidence="2">Uncharacterized protein</fullName>
    </submittedName>
</protein>
<comment type="caution">
    <text evidence="2">The sequence shown here is derived from an EMBL/GenBank/DDBJ whole genome shotgun (WGS) entry which is preliminary data.</text>
</comment>
<accession>A0A9W7A6K5</accession>
<feature type="transmembrane region" description="Helical" evidence="1">
    <location>
        <begin position="22"/>
        <end position="40"/>
    </location>
</feature>
<dbReference type="AlphaFoldDB" id="A0A9W7A6K5"/>
<proteinExistence type="predicted"/>
<evidence type="ECO:0000313" key="2">
    <source>
        <dbReference type="EMBL" id="GMH62844.1"/>
    </source>
</evidence>
<gene>
    <name evidence="2" type="ORF">TrRE_jg11155</name>
</gene>
<dbReference type="OrthoDB" id="73532at2759"/>
<keyword evidence="1" id="KW-0472">Membrane</keyword>
<reference evidence="2" key="1">
    <citation type="submission" date="2022-07" db="EMBL/GenBank/DDBJ databases">
        <title>Genome analysis of Parmales, a sister group of diatoms, reveals the evolutionary specialization of diatoms from phago-mixotrophs to photoautotrophs.</title>
        <authorList>
            <person name="Ban H."/>
            <person name="Sato S."/>
            <person name="Yoshikawa S."/>
            <person name="Kazumasa Y."/>
            <person name="Nakamura Y."/>
            <person name="Ichinomiya M."/>
            <person name="Saitoh K."/>
            <person name="Sato N."/>
            <person name="Blanc-Mathieu R."/>
            <person name="Endo H."/>
            <person name="Kuwata A."/>
            <person name="Ogata H."/>
        </authorList>
    </citation>
    <scope>NUCLEOTIDE SEQUENCE</scope>
</reference>
<dbReference type="Proteomes" id="UP001165082">
    <property type="component" value="Unassembled WGS sequence"/>
</dbReference>